<dbReference type="AlphaFoldDB" id="W1YF37"/>
<organism evidence="1">
    <name type="scientific">human gut metagenome</name>
    <dbReference type="NCBI Taxonomy" id="408170"/>
    <lineage>
        <taxon>unclassified sequences</taxon>
        <taxon>metagenomes</taxon>
        <taxon>organismal metagenomes</taxon>
    </lineage>
</organism>
<dbReference type="Gene3D" id="1.10.3290.10">
    <property type="entry name" value="Fido-like domain"/>
    <property type="match status" value="1"/>
</dbReference>
<dbReference type="InterPro" id="IPR036597">
    <property type="entry name" value="Fido-like_dom_sf"/>
</dbReference>
<evidence type="ECO:0008006" key="2">
    <source>
        <dbReference type="Google" id="ProtNLM"/>
    </source>
</evidence>
<reference evidence="1" key="1">
    <citation type="submission" date="2013-12" db="EMBL/GenBank/DDBJ databases">
        <title>A Varibaculum cambriense genome reconstructed from a premature infant gut community with otherwise low bacterial novelty that shifts toward anaerobic metabolism during the third week of life.</title>
        <authorList>
            <person name="Brown C.T."/>
            <person name="Sharon I."/>
            <person name="Thomas B.C."/>
            <person name="Castelle C.J."/>
            <person name="Morowitz M.J."/>
            <person name="Banfield J.F."/>
        </authorList>
    </citation>
    <scope>NUCLEOTIDE SEQUENCE</scope>
</reference>
<evidence type="ECO:0000313" key="1">
    <source>
        <dbReference type="EMBL" id="ETJ41158.1"/>
    </source>
</evidence>
<accession>W1YF37</accession>
<gene>
    <name evidence="1" type="ORF">Q604_UNBC04916G0001</name>
</gene>
<name>W1YF37_9ZZZZ</name>
<proteinExistence type="predicted"/>
<dbReference type="EMBL" id="AZMM01004916">
    <property type="protein sequence ID" value="ETJ41158.1"/>
    <property type="molecule type" value="Genomic_DNA"/>
</dbReference>
<sequence>MENKFLHTLLETKCLKNSLYSILKHSFLYHSNKIEGSTFTTESLALLLDKNVVTGKHTLDDVQETVNSSYVFDTIVETLGTKINHS</sequence>
<comment type="caution">
    <text evidence="1">The sequence shown here is derived from an EMBL/GenBank/DDBJ whole genome shotgun (WGS) entry which is preliminary data.</text>
</comment>
<feature type="non-terminal residue" evidence="1">
    <location>
        <position position="86"/>
    </location>
</feature>
<protein>
    <recommendedName>
        <fullName evidence="2">Fic family protein</fullName>
    </recommendedName>
</protein>